<feature type="compositionally biased region" description="Basic and acidic residues" evidence="1">
    <location>
        <begin position="654"/>
        <end position="664"/>
    </location>
</feature>
<evidence type="ECO:0000256" key="1">
    <source>
        <dbReference type="SAM" id="MobiDB-lite"/>
    </source>
</evidence>
<reference evidence="4" key="1">
    <citation type="submission" date="2019-09" db="EMBL/GenBank/DDBJ databases">
        <title>Mumia zhuanghuii sp. nov. isolated from the intestinal contents of plateau pika (Ochotona curzoniae) in the Qinghai-Tibet plateau of China.</title>
        <authorList>
            <person name="Tian Z."/>
        </authorList>
    </citation>
    <scope>NUCLEOTIDE SEQUENCE [LARGE SCALE GENOMIC DNA]</scope>
    <source>
        <strain evidence="4">L-031</strain>
    </source>
</reference>
<dbReference type="EMBL" id="CP044232">
    <property type="protein sequence ID" value="QEW04639.1"/>
    <property type="molecule type" value="Genomic_DNA"/>
</dbReference>
<dbReference type="Proteomes" id="UP000325516">
    <property type="component" value="Chromosome"/>
</dbReference>
<feature type="domain" description="Treble clef zinc finger" evidence="2">
    <location>
        <begin position="571"/>
        <end position="623"/>
    </location>
</feature>
<keyword evidence="4" id="KW-1185">Reference proteome</keyword>
<feature type="compositionally biased region" description="Basic and acidic residues" evidence="1">
    <location>
        <begin position="626"/>
        <end position="638"/>
    </location>
</feature>
<evidence type="ECO:0000313" key="4">
    <source>
        <dbReference type="Proteomes" id="UP000325516"/>
    </source>
</evidence>
<sequence>MNTEDLTRRLPFTVRPGHRENLDSYGRRTLGINGLQDRSARELLARARQHDPATTWASLLSAKTGRPLDRLVAAPPTAIHEDSDACRTCASLLPERWACTLCHQGAHVQQHPHLDDFVCERHRRWTGPGSTPATQGTVSVKTVAAHRKLRELRRKSRVDIELLLALIASLRDDLRVQDHEGFRYAVAVMQWLTRRDTLVRLFDPAPPYASTFAWMSECITNLVRASSPATARAVWLHLHPAHLSLQVAFRGYSGYHARHSHEFALPTDVTDWYPRPETFQSWGDYLACTGDTNIYQFDDDSGPTLARPRRRRAYCDHGHAYMDITVNDDESGARTPCPTCTRRHVMPGVNDLRTVNATAAEQLHPTLNGDLTAEDISVASSRPVWWLCTKGHPYTASPSNRTLNDSGCAVCLNRVVRTGVNDLATTNPGIARELHPSSVRRQSASTFTATDTKLRLWLCPGGHEFKATAWERTRNGKSCKRCKQRRTRASGRSLADTHPQLAATWLPELNEGRDPGDCTKGSRLSVVWWCEAGHPFLMRLEARTRGCGCPYCAGRLLLAGFNDFATTHPDLATDWHPYKNRKDPNQVMAGSTTKFEWRCKDGHETSQSIPNRRKSHGCTECSPQDRVGHARFQSEDIQRSAARRRTSNTSTSATRKDLRDARAA</sequence>
<feature type="domain" description="Treble clef zinc finger" evidence="2">
    <location>
        <begin position="430"/>
        <end position="485"/>
    </location>
</feature>
<proteinExistence type="predicted"/>
<dbReference type="PANTHER" id="PTHR37317">
    <property type="entry name" value="BLR8090 PROTEIN"/>
    <property type="match status" value="1"/>
</dbReference>
<dbReference type="Pfam" id="PF14311">
    <property type="entry name" value="DUF4379"/>
    <property type="match status" value="4"/>
</dbReference>
<dbReference type="RefSeq" id="WP_150926938.1">
    <property type="nucleotide sequence ID" value="NZ_CP044232.1"/>
</dbReference>
<dbReference type="PANTHER" id="PTHR37317:SF1">
    <property type="entry name" value="ZINC-RIBBON DOMAIN-CONTAINING PROTEIN-RELATED"/>
    <property type="match status" value="1"/>
</dbReference>
<evidence type="ECO:0000259" key="2">
    <source>
        <dbReference type="Pfam" id="PF14311"/>
    </source>
</evidence>
<feature type="domain" description="Treble clef zinc finger" evidence="2">
    <location>
        <begin position="360"/>
        <end position="413"/>
    </location>
</feature>
<accession>A0A5J6L7G0</accession>
<evidence type="ECO:0000313" key="3">
    <source>
        <dbReference type="EMBL" id="QEW04639.1"/>
    </source>
</evidence>
<dbReference type="KEGG" id="mlz:F6J85_17140"/>
<organism evidence="3 4">
    <name type="scientific">Microbacterium lushaniae</name>
    <dbReference type="NCBI Taxonomy" id="2614639"/>
    <lineage>
        <taxon>Bacteria</taxon>
        <taxon>Bacillati</taxon>
        <taxon>Actinomycetota</taxon>
        <taxon>Actinomycetes</taxon>
        <taxon>Micrococcales</taxon>
        <taxon>Microbacteriaceae</taxon>
        <taxon>Microbacterium</taxon>
    </lineage>
</organism>
<protein>
    <recommendedName>
        <fullName evidence="2">Treble clef zinc finger domain-containing protein</fullName>
    </recommendedName>
</protein>
<dbReference type="InterPro" id="IPR025487">
    <property type="entry name" value="DUF4379"/>
</dbReference>
<dbReference type="AlphaFoldDB" id="A0A5J6L7G0"/>
<gene>
    <name evidence="3" type="ORF">F6J85_17140</name>
</gene>
<name>A0A5J6L7G0_9MICO</name>
<feature type="domain" description="Treble clef zinc finger" evidence="2">
    <location>
        <begin position="501"/>
        <end position="555"/>
    </location>
</feature>
<feature type="region of interest" description="Disordered" evidence="1">
    <location>
        <begin position="603"/>
        <end position="664"/>
    </location>
</feature>